<dbReference type="NCBIfam" id="TIGR01777">
    <property type="entry name" value="yfcH"/>
    <property type="match status" value="1"/>
</dbReference>
<feature type="domain" description="DUF1731" evidence="2">
    <location>
        <begin position="294"/>
        <end position="340"/>
    </location>
</feature>
<dbReference type="SUPFAM" id="SSF51735">
    <property type="entry name" value="NAD(P)-binding Rossmann-fold domains"/>
    <property type="match status" value="1"/>
</dbReference>
<dbReference type="EMBL" id="VCGU01000002">
    <property type="protein sequence ID" value="TRY79201.1"/>
    <property type="molecule type" value="Genomic_DNA"/>
</dbReference>
<dbReference type="PANTHER" id="PTHR11092:SF0">
    <property type="entry name" value="EPIMERASE FAMILY PROTEIN SDR39U1"/>
    <property type="match status" value="1"/>
</dbReference>
<dbReference type="OMA" id="YLPWIHI"/>
<dbReference type="Proteomes" id="UP000318571">
    <property type="component" value="Chromosome 6"/>
</dbReference>
<evidence type="ECO:0008006" key="5">
    <source>
        <dbReference type="Google" id="ProtNLM"/>
    </source>
</evidence>
<proteinExistence type="predicted"/>
<sequence>MTVTNVASRSDNGCQSRVRLSYRQHVSRLFQLKAEQEPSSSSSTLPKVLVGGGTGFVGGVLCQSLRQKGYSVTVISRSEGASRLTWDELKAQGLPENTKAVVNLAGQNILATFTFWTESFQRLVRDSRIQTSLAIAEAIQKSPKHKRPDVFVQITGVGYYQFGTTEAQDEYTPGVNKDFFARLVADWEAAAKLPSDCDDVRQVYIRSGVVLGRQGGMVQQLFWPFFFGVGGRTGSGDQVFPWIHVKDLVGVIEHCIENPKVKGVLNGVAPEVITNLDFAQAFAGALNRPCFFPTPGFLMKMVFGSERASMILGSMKVVPTRTIETGYVFKYGTIREAAKEFSVVSHSG</sequence>
<feature type="domain" description="NAD-dependent epimerase/dehydratase" evidence="1">
    <location>
        <begin position="48"/>
        <end position="172"/>
    </location>
</feature>
<gene>
    <name evidence="3" type="ORF">TCAL_01998</name>
</gene>
<dbReference type="OrthoDB" id="276721at2759"/>
<dbReference type="InterPro" id="IPR001509">
    <property type="entry name" value="Epimerase_deHydtase"/>
</dbReference>
<keyword evidence="4" id="KW-1185">Reference proteome</keyword>
<dbReference type="InterPro" id="IPR036291">
    <property type="entry name" value="NAD(P)-bd_dom_sf"/>
</dbReference>
<dbReference type="AlphaFoldDB" id="A0A553PNE0"/>
<comment type="caution">
    <text evidence="3">The sequence shown here is derived from an EMBL/GenBank/DDBJ whole genome shotgun (WGS) entry which is preliminary data.</text>
</comment>
<evidence type="ECO:0000259" key="1">
    <source>
        <dbReference type="Pfam" id="PF01370"/>
    </source>
</evidence>
<reference evidence="3 4" key="1">
    <citation type="journal article" date="2018" name="Nat. Ecol. Evol.">
        <title>Genomic signatures of mitonuclear coevolution across populations of Tigriopus californicus.</title>
        <authorList>
            <person name="Barreto F.S."/>
            <person name="Watson E.T."/>
            <person name="Lima T.G."/>
            <person name="Willett C.S."/>
            <person name="Edmands S."/>
            <person name="Li W."/>
            <person name="Burton R.S."/>
        </authorList>
    </citation>
    <scope>NUCLEOTIDE SEQUENCE [LARGE SCALE GENOMIC DNA]</scope>
    <source>
        <strain evidence="3 4">San Diego</strain>
    </source>
</reference>
<dbReference type="InterPro" id="IPR010099">
    <property type="entry name" value="SDR39U1"/>
</dbReference>
<dbReference type="Gene3D" id="3.40.50.720">
    <property type="entry name" value="NAD(P)-binding Rossmann-like Domain"/>
    <property type="match status" value="1"/>
</dbReference>
<evidence type="ECO:0000313" key="4">
    <source>
        <dbReference type="Proteomes" id="UP000318571"/>
    </source>
</evidence>
<dbReference type="PANTHER" id="PTHR11092">
    <property type="entry name" value="SUGAR NUCLEOTIDE EPIMERASE RELATED"/>
    <property type="match status" value="1"/>
</dbReference>
<evidence type="ECO:0000313" key="3">
    <source>
        <dbReference type="EMBL" id="TRY79201.1"/>
    </source>
</evidence>
<dbReference type="Pfam" id="PF01370">
    <property type="entry name" value="Epimerase"/>
    <property type="match status" value="1"/>
</dbReference>
<accession>A0A553PNE0</accession>
<dbReference type="InterPro" id="IPR013549">
    <property type="entry name" value="DUF1731"/>
</dbReference>
<evidence type="ECO:0000259" key="2">
    <source>
        <dbReference type="Pfam" id="PF08338"/>
    </source>
</evidence>
<organism evidence="3 4">
    <name type="scientific">Tigriopus californicus</name>
    <name type="common">Marine copepod</name>
    <dbReference type="NCBI Taxonomy" id="6832"/>
    <lineage>
        <taxon>Eukaryota</taxon>
        <taxon>Metazoa</taxon>
        <taxon>Ecdysozoa</taxon>
        <taxon>Arthropoda</taxon>
        <taxon>Crustacea</taxon>
        <taxon>Multicrustacea</taxon>
        <taxon>Hexanauplia</taxon>
        <taxon>Copepoda</taxon>
        <taxon>Harpacticoida</taxon>
        <taxon>Harpacticidae</taxon>
        <taxon>Tigriopus</taxon>
    </lineage>
</organism>
<name>A0A553PNE0_TIGCA</name>
<protein>
    <recommendedName>
        <fullName evidence="5">DUF1731 domain-containing protein</fullName>
    </recommendedName>
</protein>
<dbReference type="Pfam" id="PF08338">
    <property type="entry name" value="DUF1731"/>
    <property type="match status" value="1"/>
</dbReference>
<dbReference type="STRING" id="6832.A0A553PNE0"/>